<dbReference type="AlphaFoldDB" id="D4F289"/>
<evidence type="ECO:0000313" key="9">
    <source>
        <dbReference type="Proteomes" id="UP000003692"/>
    </source>
</evidence>
<dbReference type="InterPro" id="IPR051258">
    <property type="entry name" value="Diverse_Substrate_Transporter"/>
</dbReference>
<dbReference type="NCBIfam" id="NF008676">
    <property type="entry name" value="PRK11689.1"/>
    <property type="match status" value="1"/>
</dbReference>
<dbReference type="PANTHER" id="PTHR42920:SF24">
    <property type="entry name" value="AROMATIC AMINO ACID EXPORTER YDDG"/>
    <property type="match status" value="1"/>
</dbReference>
<feature type="transmembrane region" description="Helical" evidence="6">
    <location>
        <begin position="110"/>
        <end position="127"/>
    </location>
</feature>
<evidence type="ECO:0000259" key="7">
    <source>
        <dbReference type="Pfam" id="PF00892"/>
    </source>
</evidence>
<comment type="subcellular location">
    <subcellularLocation>
        <location evidence="1">Cell membrane</location>
        <topology evidence="1">Multi-pass membrane protein</topology>
    </subcellularLocation>
</comment>
<keyword evidence="4 6" id="KW-1133">Transmembrane helix</keyword>
<dbReference type="HOGENOM" id="CLU_058959_1_1_6"/>
<evidence type="ECO:0000256" key="4">
    <source>
        <dbReference type="ARBA" id="ARBA00022989"/>
    </source>
</evidence>
<feature type="transmembrane region" description="Helical" evidence="6">
    <location>
        <begin position="169"/>
        <end position="185"/>
    </location>
</feature>
<feature type="transmembrane region" description="Helical" evidence="6">
    <location>
        <begin position="139"/>
        <end position="163"/>
    </location>
</feature>
<reference evidence="8 9" key="1">
    <citation type="submission" date="2010-02" db="EMBL/GenBank/DDBJ databases">
        <authorList>
            <person name="Weinstock G."/>
            <person name="Sodergren E."/>
            <person name="Clifton S."/>
            <person name="Fulton L."/>
            <person name="Fulton B."/>
            <person name="Courtney L."/>
            <person name="Fronick C."/>
            <person name="Harrison M."/>
            <person name="Strong C."/>
            <person name="Farmer C."/>
            <person name="Delahaunty K."/>
            <person name="Markovic C."/>
            <person name="Hall O."/>
            <person name="Minx P."/>
            <person name="Tomlinson C."/>
            <person name="Mitreva M."/>
            <person name="Nelson J."/>
            <person name="Hou S."/>
            <person name="Wollam A."/>
            <person name="Pepin K.H."/>
            <person name="Johnson M."/>
            <person name="Bhonagiri V."/>
            <person name="Zhang X."/>
            <person name="Suruliraj S."/>
            <person name="Warren W."/>
            <person name="Chinwalla A."/>
            <person name="Mardis E.R."/>
            <person name="Wilson R.K."/>
        </authorList>
    </citation>
    <scope>NUCLEOTIDE SEQUENCE [LARGE SCALE GENOMIC DNA]</scope>
    <source>
        <strain evidence="8 9">ATCC 23685</strain>
    </source>
</reference>
<dbReference type="EMBL" id="ADGK01000031">
    <property type="protein sequence ID" value="EFE24102.1"/>
    <property type="molecule type" value="Genomic_DNA"/>
</dbReference>
<comment type="caution">
    <text evidence="8">The sequence shown here is derived from an EMBL/GenBank/DDBJ whole genome shotgun (WGS) entry which is preliminary data.</text>
</comment>
<feature type="transmembrane region" description="Helical" evidence="6">
    <location>
        <begin position="47"/>
        <end position="65"/>
    </location>
</feature>
<evidence type="ECO:0000256" key="6">
    <source>
        <dbReference type="SAM" id="Phobius"/>
    </source>
</evidence>
<evidence type="ECO:0000256" key="1">
    <source>
        <dbReference type="ARBA" id="ARBA00004651"/>
    </source>
</evidence>
<evidence type="ECO:0000256" key="5">
    <source>
        <dbReference type="ARBA" id="ARBA00023136"/>
    </source>
</evidence>
<sequence length="312" mass="33455">MLQSSTRQRTGRIAMQQRATLWGICAILLWSMSVALTRSLAEAFGPTGAGAAIYSLSGILVWCTTGAPRVRGQPLGYLWGCGALFVFYMVAFALAIGLAHSHSQTLELGLINYLWPSLTLLFAVPLLGLRVRWWLWPGVLLAFSGVVWVVAGNDGIALAVLLHNLGSNPIAYSLAFAAAFAWALYSNLLRHYHPSHSALPLFLLVTALCLWGLWLATPQPTIRLDRTALCELLLMGGSTAAAYLCWDQAMKKGNATLVAALSYFTPLLSIAIAAFWLAAPTPTSLWSGVGLVVVGSLLCWSASRPSPANAAK</sequence>
<evidence type="ECO:0000256" key="3">
    <source>
        <dbReference type="ARBA" id="ARBA00022692"/>
    </source>
</evidence>
<feature type="transmembrane region" description="Helical" evidence="6">
    <location>
        <begin position="197"/>
        <end position="214"/>
    </location>
</feature>
<dbReference type="Pfam" id="PF00892">
    <property type="entry name" value="EamA"/>
    <property type="match status" value="1"/>
</dbReference>
<dbReference type="GO" id="GO:0005886">
    <property type="term" value="C:plasma membrane"/>
    <property type="evidence" value="ECO:0007669"/>
    <property type="project" value="UniProtKB-SubCell"/>
</dbReference>
<evidence type="ECO:0000313" key="8">
    <source>
        <dbReference type="EMBL" id="EFE24102.1"/>
    </source>
</evidence>
<feature type="transmembrane region" description="Helical" evidence="6">
    <location>
        <begin position="285"/>
        <end position="303"/>
    </location>
</feature>
<keyword evidence="3 6" id="KW-0812">Transmembrane</keyword>
<keyword evidence="2" id="KW-1003">Cell membrane</keyword>
<dbReference type="InterPro" id="IPR037185">
    <property type="entry name" value="EmrE-like"/>
</dbReference>
<name>D4F289_EDWTA</name>
<dbReference type="PANTHER" id="PTHR42920">
    <property type="entry name" value="OS03G0707200 PROTEIN-RELATED"/>
    <property type="match status" value="1"/>
</dbReference>
<accession>D4F289</accession>
<feature type="transmembrane region" description="Helical" evidence="6">
    <location>
        <begin position="77"/>
        <end position="98"/>
    </location>
</feature>
<feature type="transmembrane region" description="Helical" evidence="6">
    <location>
        <begin position="258"/>
        <end position="279"/>
    </location>
</feature>
<gene>
    <name evidence="8" type="ORF">EDWATA_00833</name>
</gene>
<keyword evidence="5 6" id="KW-0472">Membrane</keyword>
<feature type="transmembrane region" description="Helical" evidence="6">
    <location>
        <begin position="226"/>
        <end position="246"/>
    </location>
</feature>
<feature type="domain" description="EamA" evidence="7">
    <location>
        <begin position="171"/>
        <end position="298"/>
    </location>
</feature>
<evidence type="ECO:0000256" key="2">
    <source>
        <dbReference type="ARBA" id="ARBA00022475"/>
    </source>
</evidence>
<organism evidence="8 9">
    <name type="scientific">Edwardsiella tarda ATCC 23685</name>
    <dbReference type="NCBI Taxonomy" id="500638"/>
    <lineage>
        <taxon>Bacteria</taxon>
        <taxon>Pseudomonadati</taxon>
        <taxon>Pseudomonadota</taxon>
        <taxon>Gammaproteobacteria</taxon>
        <taxon>Enterobacterales</taxon>
        <taxon>Hafniaceae</taxon>
        <taxon>Edwardsiella</taxon>
    </lineage>
</organism>
<proteinExistence type="predicted"/>
<feature type="transmembrane region" description="Helical" evidence="6">
    <location>
        <begin position="21"/>
        <end position="41"/>
    </location>
</feature>
<protein>
    <submittedName>
        <fullName evidence="8">Putative membrane protein</fullName>
    </submittedName>
</protein>
<dbReference type="Proteomes" id="UP000003692">
    <property type="component" value="Unassembled WGS sequence"/>
</dbReference>
<dbReference type="SUPFAM" id="SSF103481">
    <property type="entry name" value="Multidrug resistance efflux transporter EmrE"/>
    <property type="match status" value="1"/>
</dbReference>
<dbReference type="InterPro" id="IPR000620">
    <property type="entry name" value="EamA_dom"/>
</dbReference>